<evidence type="ECO:0000256" key="7">
    <source>
        <dbReference type="ARBA" id="ARBA00022840"/>
    </source>
</evidence>
<dbReference type="Gene3D" id="3.40.50.300">
    <property type="entry name" value="P-loop containing nucleotide triphosphate hydrolases"/>
    <property type="match status" value="1"/>
</dbReference>
<keyword evidence="6" id="KW-0547">Nucleotide-binding</keyword>
<dbReference type="GO" id="GO:0006400">
    <property type="term" value="P:tRNA modification"/>
    <property type="evidence" value="ECO:0007669"/>
    <property type="project" value="TreeGrafter"/>
</dbReference>
<dbReference type="PANTHER" id="PTHR11088:SF60">
    <property type="entry name" value="TRNA DIMETHYLALLYLTRANSFERASE"/>
    <property type="match status" value="1"/>
</dbReference>
<comment type="catalytic activity">
    <reaction evidence="9">
        <text>adenosine(37) in tRNA + dimethylallyl diphosphate = N(6)-dimethylallyladenosine(37) in tRNA + diphosphate</text>
        <dbReference type="Rhea" id="RHEA:26482"/>
        <dbReference type="Rhea" id="RHEA-COMP:10162"/>
        <dbReference type="Rhea" id="RHEA-COMP:10375"/>
        <dbReference type="ChEBI" id="CHEBI:33019"/>
        <dbReference type="ChEBI" id="CHEBI:57623"/>
        <dbReference type="ChEBI" id="CHEBI:74411"/>
        <dbReference type="ChEBI" id="CHEBI:74415"/>
        <dbReference type="EC" id="2.5.1.75"/>
    </reaction>
</comment>
<evidence type="ECO:0000313" key="10">
    <source>
        <dbReference type="EMBL" id="CAB4566531.1"/>
    </source>
</evidence>
<reference evidence="10" key="1">
    <citation type="submission" date="2020-05" db="EMBL/GenBank/DDBJ databases">
        <authorList>
            <person name="Chiriac C."/>
            <person name="Salcher M."/>
            <person name="Ghai R."/>
            <person name="Kavagutti S V."/>
        </authorList>
    </citation>
    <scope>NUCLEOTIDE SEQUENCE</scope>
</reference>
<dbReference type="EMBL" id="CAEZVY010000123">
    <property type="protein sequence ID" value="CAB4649105.1"/>
    <property type="molecule type" value="Genomic_DNA"/>
</dbReference>
<evidence type="ECO:0000256" key="5">
    <source>
        <dbReference type="ARBA" id="ARBA00022694"/>
    </source>
</evidence>
<dbReference type="Pfam" id="PF01715">
    <property type="entry name" value="IPPT"/>
    <property type="match status" value="1"/>
</dbReference>
<proteinExistence type="inferred from homology"/>
<dbReference type="AlphaFoldDB" id="A0A6J6DQY9"/>
<evidence type="ECO:0000313" key="11">
    <source>
        <dbReference type="EMBL" id="CAB4649105.1"/>
    </source>
</evidence>
<dbReference type="Gene3D" id="1.10.20.140">
    <property type="match status" value="1"/>
</dbReference>
<dbReference type="InterPro" id="IPR018022">
    <property type="entry name" value="IPT"/>
</dbReference>
<evidence type="ECO:0000256" key="4">
    <source>
        <dbReference type="ARBA" id="ARBA00022679"/>
    </source>
</evidence>
<dbReference type="NCBIfam" id="TIGR00174">
    <property type="entry name" value="miaA"/>
    <property type="match status" value="1"/>
</dbReference>
<sequence>MSLAQSTPGTETHPRPPLVAVVGATGTGKSAFALSLAEALIESGRPVEIVNADAMQLYRGMDIGTAKLAPGQRGGIAHHLFDVWEVTKEASVADYQAIARATIVEILSRGVIPLMVGGSGLYVSSVLYEFEFPGTDKALRESLEARWVGEGPDALVEELRVKDPLAAAAIDPKNARRVIRALEVVTLTGKPFGAGLDAEHKPWYPHTVVMGLRTPRELLVERLDNRVKAMWVAGLVDEVRGLIPRGIESGVTASRAIGYQQCLAVIAGSMSEPEAIEETQSLTRRYARRQVSWFGRSADTLWFESGDPHAVPQALALLSSSR</sequence>
<keyword evidence="7" id="KW-0067">ATP-binding</keyword>
<evidence type="ECO:0000256" key="6">
    <source>
        <dbReference type="ARBA" id="ARBA00022741"/>
    </source>
</evidence>
<gene>
    <name evidence="10" type="ORF">UFOPK1684_00452</name>
    <name evidence="11" type="ORF">UFOPK2158_01086</name>
</gene>
<keyword evidence="4" id="KW-0808">Transferase</keyword>
<dbReference type="HAMAP" id="MF_00185">
    <property type="entry name" value="IPP_trans"/>
    <property type="match status" value="1"/>
</dbReference>
<dbReference type="GO" id="GO:0005524">
    <property type="term" value="F:ATP binding"/>
    <property type="evidence" value="ECO:0007669"/>
    <property type="project" value="UniProtKB-KW"/>
</dbReference>
<accession>A0A6J6DQY9</accession>
<organism evidence="10">
    <name type="scientific">freshwater metagenome</name>
    <dbReference type="NCBI Taxonomy" id="449393"/>
    <lineage>
        <taxon>unclassified sequences</taxon>
        <taxon>metagenomes</taxon>
        <taxon>ecological metagenomes</taxon>
    </lineage>
</organism>
<dbReference type="GO" id="GO:0052381">
    <property type="term" value="F:tRNA dimethylallyltransferase activity"/>
    <property type="evidence" value="ECO:0007669"/>
    <property type="project" value="UniProtKB-EC"/>
</dbReference>
<evidence type="ECO:0000256" key="9">
    <source>
        <dbReference type="ARBA" id="ARBA00049563"/>
    </source>
</evidence>
<dbReference type="InterPro" id="IPR027417">
    <property type="entry name" value="P-loop_NTPase"/>
</dbReference>
<protein>
    <recommendedName>
        <fullName evidence="3">tRNA dimethylallyltransferase</fullName>
        <ecNumber evidence="3">2.5.1.75</ecNumber>
    </recommendedName>
</protein>
<comment type="cofactor">
    <cofactor evidence="1">
        <name>Mg(2+)</name>
        <dbReference type="ChEBI" id="CHEBI:18420"/>
    </cofactor>
</comment>
<dbReference type="SUPFAM" id="SSF52540">
    <property type="entry name" value="P-loop containing nucleoside triphosphate hydrolases"/>
    <property type="match status" value="2"/>
</dbReference>
<comment type="similarity">
    <text evidence="2">Belongs to the IPP transferase family.</text>
</comment>
<dbReference type="InterPro" id="IPR039657">
    <property type="entry name" value="Dimethylallyltransferase"/>
</dbReference>
<keyword evidence="5" id="KW-0819">tRNA processing</keyword>
<dbReference type="EC" id="2.5.1.75" evidence="3"/>
<evidence type="ECO:0000256" key="2">
    <source>
        <dbReference type="ARBA" id="ARBA00005842"/>
    </source>
</evidence>
<dbReference type="PANTHER" id="PTHR11088">
    <property type="entry name" value="TRNA DIMETHYLALLYLTRANSFERASE"/>
    <property type="match status" value="1"/>
</dbReference>
<evidence type="ECO:0000256" key="3">
    <source>
        <dbReference type="ARBA" id="ARBA00012665"/>
    </source>
</evidence>
<keyword evidence="8" id="KW-0460">Magnesium</keyword>
<name>A0A6J6DQY9_9ZZZZ</name>
<dbReference type="EMBL" id="CAEZTM010000013">
    <property type="protein sequence ID" value="CAB4566531.1"/>
    <property type="molecule type" value="Genomic_DNA"/>
</dbReference>
<evidence type="ECO:0000256" key="1">
    <source>
        <dbReference type="ARBA" id="ARBA00001946"/>
    </source>
</evidence>
<evidence type="ECO:0000256" key="8">
    <source>
        <dbReference type="ARBA" id="ARBA00022842"/>
    </source>
</evidence>